<gene>
    <name evidence="1" type="ORF">WJX73_001666</name>
</gene>
<keyword evidence="2" id="KW-1185">Reference proteome</keyword>
<reference evidence="1 2" key="1">
    <citation type="journal article" date="2024" name="Nat. Commun.">
        <title>Phylogenomics reveals the evolutionary origins of lichenization in chlorophyte algae.</title>
        <authorList>
            <person name="Puginier C."/>
            <person name="Libourel C."/>
            <person name="Otte J."/>
            <person name="Skaloud P."/>
            <person name="Haon M."/>
            <person name="Grisel S."/>
            <person name="Petersen M."/>
            <person name="Berrin J.G."/>
            <person name="Delaux P.M."/>
            <person name="Dal Grande F."/>
            <person name="Keller J."/>
        </authorList>
    </citation>
    <scope>NUCLEOTIDE SEQUENCE [LARGE SCALE GENOMIC DNA]</scope>
    <source>
        <strain evidence="1 2">SAG 2036</strain>
    </source>
</reference>
<name>A0AAW1PDU0_9CHLO</name>
<evidence type="ECO:0008006" key="3">
    <source>
        <dbReference type="Google" id="ProtNLM"/>
    </source>
</evidence>
<dbReference type="Proteomes" id="UP001465755">
    <property type="component" value="Unassembled WGS sequence"/>
</dbReference>
<evidence type="ECO:0000313" key="2">
    <source>
        <dbReference type="Proteomes" id="UP001465755"/>
    </source>
</evidence>
<organism evidence="1 2">
    <name type="scientific">Symbiochloris irregularis</name>
    <dbReference type="NCBI Taxonomy" id="706552"/>
    <lineage>
        <taxon>Eukaryota</taxon>
        <taxon>Viridiplantae</taxon>
        <taxon>Chlorophyta</taxon>
        <taxon>core chlorophytes</taxon>
        <taxon>Trebouxiophyceae</taxon>
        <taxon>Trebouxiales</taxon>
        <taxon>Trebouxiaceae</taxon>
        <taxon>Symbiochloris</taxon>
    </lineage>
</organism>
<accession>A0AAW1PDU0</accession>
<protein>
    <recommendedName>
        <fullName evidence="3">Stc1 domain-containing protein</fullName>
    </recommendedName>
</protein>
<dbReference type="EMBL" id="JALJOQ010000035">
    <property type="protein sequence ID" value="KAK9806626.1"/>
    <property type="molecule type" value="Genomic_DNA"/>
</dbReference>
<comment type="caution">
    <text evidence="1">The sequence shown here is derived from an EMBL/GenBank/DDBJ whole genome shotgun (WGS) entry which is preliminary data.</text>
</comment>
<proteinExistence type="predicted"/>
<dbReference type="AlphaFoldDB" id="A0AAW1PDU0"/>
<sequence>MGVWYPSSPGGGPVMLPGVYDPPCSRRSADKSYVLLVRSLRQGAHRCRSPRQLLRAVAITFDSTLSDSEQAEPPPSPHNVRNLAAFPPIAERLPVSKACAKCKRTLPAQSFKQSFTSRDGLQHWCRDCKEEEELTRGKSPLVTQITEQLCSGCNSVKPAEHFYTNRSRRTGLSNWCKECSKGASARVQARAHTVPLLLAGDAGHA</sequence>
<evidence type="ECO:0000313" key="1">
    <source>
        <dbReference type="EMBL" id="KAK9806626.1"/>
    </source>
</evidence>